<comment type="caution">
    <text evidence="1">The sequence shown here is derived from an EMBL/GenBank/DDBJ whole genome shotgun (WGS) entry which is preliminary data.</text>
</comment>
<dbReference type="Gene3D" id="3.40.50.720">
    <property type="entry name" value="NAD(P)-binding Rossmann-like Domain"/>
    <property type="match status" value="1"/>
</dbReference>
<dbReference type="Proteomes" id="UP000283509">
    <property type="component" value="Unassembled WGS sequence"/>
</dbReference>
<dbReference type="AlphaFoldDB" id="A0A423TJ19"/>
<name>A0A423TJ19_PENVA</name>
<organism evidence="1 2">
    <name type="scientific">Penaeus vannamei</name>
    <name type="common">Whiteleg shrimp</name>
    <name type="synonym">Litopenaeus vannamei</name>
    <dbReference type="NCBI Taxonomy" id="6689"/>
    <lineage>
        <taxon>Eukaryota</taxon>
        <taxon>Metazoa</taxon>
        <taxon>Ecdysozoa</taxon>
        <taxon>Arthropoda</taxon>
        <taxon>Crustacea</taxon>
        <taxon>Multicrustacea</taxon>
        <taxon>Malacostraca</taxon>
        <taxon>Eumalacostraca</taxon>
        <taxon>Eucarida</taxon>
        <taxon>Decapoda</taxon>
        <taxon>Dendrobranchiata</taxon>
        <taxon>Penaeoidea</taxon>
        <taxon>Penaeidae</taxon>
        <taxon>Penaeus</taxon>
    </lineage>
</organism>
<reference evidence="1 2" key="1">
    <citation type="submission" date="2018-04" db="EMBL/GenBank/DDBJ databases">
        <authorList>
            <person name="Zhang X."/>
            <person name="Yuan J."/>
            <person name="Li F."/>
            <person name="Xiang J."/>
        </authorList>
    </citation>
    <scope>NUCLEOTIDE SEQUENCE [LARGE SCALE GENOMIC DNA]</scope>
    <source>
        <tissue evidence="1">Muscle</tissue>
    </source>
</reference>
<dbReference type="SUPFAM" id="SSF51735">
    <property type="entry name" value="NAD(P)-binding Rossmann-fold domains"/>
    <property type="match status" value="1"/>
</dbReference>
<evidence type="ECO:0000313" key="1">
    <source>
        <dbReference type="EMBL" id="ROT76460.1"/>
    </source>
</evidence>
<protein>
    <submittedName>
        <fullName evidence="1">Uncharacterized protein</fullName>
    </submittedName>
</protein>
<keyword evidence="2" id="KW-1185">Reference proteome</keyword>
<sequence length="105" mass="11366">MATSNGLGLKGKVAIITGATSGIGRGCAVDLARAVRGQVAVVQASGNLPRDGRWTAVHAAGSQMRHCVWVLAGRPIPQTRHNFEADSRWRKVEYQMFSVVSRRDH</sequence>
<evidence type="ECO:0000313" key="2">
    <source>
        <dbReference type="Proteomes" id="UP000283509"/>
    </source>
</evidence>
<accession>A0A423TJ19</accession>
<dbReference type="InterPro" id="IPR036291">
    <property type="entry name" value="NAD(P)-bd_dom_sf"/>
</dbReference>
<proteinExistence type="predicted"/>
<dbReference type="EMBL" id="QCYY01001659">
    <property type="protein sequence ID" value="ROT76460.1"/>
    <property type="molecule type" value="Genomic_DNA"/>
</dbReference>
<gene>
    <name evidence="1" type="ORF">C7M84_004950</name>
</gene>
<reference evidence="1 2" key="2">
    <citation type="submission" date="2019-01" db="EMBL/GenBank/DDBJ databases">
        <title>The decoding of complex shrimp genome reveals the adaptation for benthos swimmer, frequently molting mechanism and breeding impact on genome.</title>
        <authorList>
            <person name="Sun Y."/>
            <person name="Gao Y."/>
            <person name="Yu Y."/>
        </authorList>
    </citation>
    <scope>NUCLEOTIDE SEQUENCE [LARGE SCALE GENOMIC DNA]</scope>
    <source>
        <tissue evidence="1">Muscle</tissue>
    </source>
</reference>